<reference evidence="5" key="1">
    <citation type="journal article" date="2019" name="Int. J. Syst. Evol. Microbiol.">
        <title>The Global Catalogue of Microorganisms (GCM) 10K type strain sequencing project: providing services to taxonomists for standard genome sequencing and annotation.</title>
        <authorList>
            <consortium name="The Broad Institute Genomics Platform"/>
            <consortium name="The Broad Institute Genome Sequencing Center for Infectious Disease"/>
            <person name="Wu L."/>
            <person name="Ma J."/>
        </authorList>
    </citation>
    <scope>NUCLEOTIDE SEQUENCE [LARGE SCALE GENOMIC DNA]</scope>
    <source>
        <strain evidence="5">KACC 12822</strain>
    </source>
</reference>
<evidence type="ECO:0000259" key="3">
    <source>
        <dbReference type="Pfam" id="PF06414"/>
    </source>
</evidence>
<dbReference type="Pfam" id="PF06414">
    <property type="entry name" value="Zeta_toxin"/>
    <property type="match status" value="1"/>
</dbReference>
<dbReference type="Proteomes" id="UP001596018">
    <property type="component" value="Unassembled WGS sequence"/>
</dbReference>
<keyword evidence="1" id="KW-0547">Nucleotide-binding</keyword>
<proteinExistence type="predicted"/>
<dbReference type="EMBL" id="JBHSMM010000002">
    <property type="protein sequence ID" value="MFC5440763.1"/>
    <property type="molecule type" value="Genomic_DNA"/>
</dbReference>
<dbReference type="Gene3D" id="3.40.50.300">
    <property type="entry name" value="P-loop containing nucleotide triphosphate hydrolases"/>
    <property type="match status" value="1"/>
</dbReference>
<dbReference type="InterPro" id="IPR027417">
    <property type="entry name" value="P-loop_NTPase"/>
</dbReference>
<protein>
    <submittedName>
        <fullName evidence="4">Zeta toxin family protein</fullName>
    </submittedName>
</protein>
<evidence type="ECO:0000313" key="5">
    <source>
        <dbReference type="Proteomes" id="UP001596018"/>
    </source>
</evidence>
<keyword evidence="5" id="KW-1185">Reference proteome</keyword>
<dbReference type="RefSeq" id="WP_377341041.1">
    <property type="nucleotide sequence ID" value="NZ_JALBWS010000013.1"/>
</dbReference>
<evidence type="ECO:0000256" key="2">
    <source>
        <dbReference type="ARBA" id="ARBA00022840"/>
    </source>
</evidence>
<sequence>MNLMPEDQAVEDAALDFVSQNRRRIARQLTDLAIYPAERDPVAVFMAGSPGAGKTEASQALIEKLGGPVLRIDPDDYRKLIPGYTGKNSNLFQRAVGRIVEKVLDEAFGNRQSFILDGTLSNYEVAFRNVSRALAKGRVVQILYVFQEPCQAWRFVKDREALDGRSIPVDVFISQYFAARDVVNKLKAELGGKVKVDLIIKNLDGGNRVYEGNIQAIDGYVKETYNVRSLSDALGILNGS</sequence>
<organism evidence="4 5">
    <name type="scientific">Rhodanobacter ginsenosidimutans</name>
    <dbReference type="NCBI Taxonomy" id="490571"/>
    <lineage>
        <taxon>Bacteria</taxon>
        <taxon>Pseudomonadati</taxon>
        <taxon>Pseudomonadota</taxon>
        <taxon>Gammaproteobacteria</taxon>
        <taxon>Lysobacterales</taxon>
        <taxon>Rhodanobacteraceae</taxon>
        <taxon>Rhodanobacter</taxon>
    </lineage>
</organism>
<dbReference type="SUPFAM" id="SSF52540">
    <property type="entry name" value="P-loop containing nucleoside triphosphate hydrolases"/>
    <property type="match status" value="1"/>
</dbReference>
<evidence type="ECO:0000256" key="1">
    <source>
        <dbReference type="ARBA" id="ARBA00022741"/>
    </source>
</evidence>
<gene>
    <name evidence="4" type="ORF">ACFPK0_12120</name>
</gene>
<comment type="caution">
    <text evidence="4">The sequence shown here is derived from an EMBL/GenBank/DDBJ whole genome shotgun (WGS) entry which is preliminary data.</text>
</comment>
<accession>A0ABW0JXD3</accession>
<dbReference type="InterPro" id="IPR010488">
    <property type="entry name" value="Zeta_toxin_domain"/>
</dbReference>
<feature type="domain" description="Zeta toxin" evidence="3">
    <location>
        <begin position="28"/>
        <end position="214"/>
    </location>
</feature>
<evidence type="ECO:0000313" key="4">
    <source>
        <dbReference type="EMBL" id="MFC5440763.1"/>
    </source>
</evidence>
<keyword evidence="2" id="KW-0067">ATP-binding</keyword>
<name>A0ABW0JXD3_9GAMM</name>